<reference evidence="3" key="1">
    <citation type="journal article" date="2024" name="IScience">
        <title>Strigolactones Initiate the Formation of Haustorium-like Structures in Castilleja.</title>
        <authorList>
            <person name="Buerger M."/>
            <person name="Peterson D."/>
            <person name="Chory J."/>
        </authorList>
    </citation>
    <scope>NUCLEOTIDE SEQUENCE [LARGE SCALE GENOMIC DNA]</scope>
</reference>
<proteinExistence type="predicted"/>
<keyword evidence="1" id="KW-0732">Signal</keyword>
<dbReference type="EMBL" id="JAVIJP010000027">
    <property type="protein sequence ID" value="KAL3635179.1"/>
    <property type="molecule type" value="Genomic_DNA"/>
</dbReference>
<organism evidence="2 3">
    <name type="scientific">Castilleja foliolosa</name>
    <dbReference type="NCBI Taxonomy" id="1961234"/>
    <lineage>
        <taxon>Eukaryota</taxon>
        <taxon>Viridiplantae</taxon>
        <taxon>Streptophyta</taxon>
        <taxon>Embryophyta</taxon>
        <taxon>Tracheophyta</taxon>
        <taxon>Spermatophyta</taxon>
        <taxon>Magnoliopsida</taxon>
        <taxon>eudicotyledons</taxon>
        <taxon>Gunneridae</taxon>
        <taxon>Pentapetalae</taxon>
        <taxon>asterids</taxon>
        <taxon>lamiids</taxon>
        <taxon>Lamiales</taxon>
        <taxon>Orobanchaceae</taxon>
        <taxon>Pedicularideae</taxon>
        <taxon>Castillejinae</taxon>
        <taxon>Castilleja</taxon>
    </lineage>
</organism>
<evidence type="ECO:0000313" key="2">
    <source>
        <dbReference type="EMBL" id="KAL3635179.1"/>
    </source>
</evidence>
<evidence type="ECO:0000313" key="3">
    <source>
        <dbReference type="Proteomes" id="UP001632038"/>
    </source>
</evidence>
<gene>
    <name evidence="2" type="ORF">CASFOL_019726</name>
</gene>
<dbReference type="AlphaFoldDB" id="A0ABD3D1J1"/>
<comment type="caution">
    <text evidence="2">The sequence shown here is derived from an EMBL/GenBank/DDBJ whole genome shotgun (WGS) entry which is preliminary data.</text>
</comment>
<feature type="chain" id="PRO_5044814829" description="Transmembrane protein" evidence="1">
    <location>
        <begin position="25"/>
        <end position="96"/>
    </location>
</feature>
<sequence length="96" mass="11231">MSFLRCFMFLLVLIVLNFSYNVKARPHTTNPIPLRENDSTKVDHNSLGDEKKSLIPFCFLFGGKCDQYLWKTSKSTNHLPMKRYPPRSLVFSFGWL</sequence>
<keyword evidence="3" id="KW-1185">Reference proteome</keyword>
<feature type="signal peptide" evidence="1">
    <location>
        <begin position="1"/>
        <end position="24"/>
    </location>
</feature>
<evidence type="ECO:0000256" key="1">
    <source>
        <dbReference type="SAM" id="SignalP"/>
    </source>
</evidence>
<accession>A0ABD3D1J1</accession>
<evidence type="ECO:0008006" key="4">
    <source>
        <dbReference type="Google" id="ProtNLM"/>
    </source>
</evidence>
<name>A0ABD3D1J1_9LAMI</name>
<dbReference type="Proteomes" id="UP001632038">
    <property type="component" value="Unassembled WGS sequence"/>
</dbReference>
<protein>
    <recommendedName>
        <fullName evidence="4">Transmembrane protein</fullName>
    </recommendedName>
</protein>